<name>U2M342_9FIRM</name>
<dbReference type="Pfam" id="PF06124">
    <property type="entry name" value="DUF960"/>
    <property type="match status" value="1"/>
</dbReference>
<reference evidence="1 2" key="1">
    <citation type="submission" date="2013-07" db="EMBL/GenBank/DDBJ databases">
        <authorList>
            <person name="Weinstock G."/>
            <person name="Sodergren E."/>
            <person name="Wylie T."/>
            <person name="Fulton L."/>
            <person name="Fulton R."/>
            <person name="Fronick C."/>
            <person name="O'Laughlin M."/>
            <person name="Godfrey J."/>
            <person name="Miner T."/>
            <person name="Herter B."/>
            <person name="Appelbaum E."/>
            <person name="Cordes M."/>
            <person name="Lek S."/>
            <person name="Wollam A."/>
            <person name="Pepin K.H."/>
            <person name="Palsikar V.B."/>
            <person name="Mitreva M."/>
            <person name="Wilson R.K."/>
        </authorList>
    </citation>
    <scope>NUCLEOTIDE SEQUENCE [LARGE SCALE GENOMIC DNA]</scope>
    <source>
        <strain evidence="1 2">ATCC 27760</strain>
    </source>
</reference>
<comment type="caution">
    <text evidence="1">The sequence shown here is derived from an EMBL/GenBank/DDBJ whole genome shotgun (WGS) entry which is preliminary data.</text>
</comment>
<sequence>IELQLFLWNCIDNLPEERDYFQVFALKEIDGKQHIHHFSEQPEYSKEYQISTEKPITAKVYVIDDTDHSTMLLAEEY</sequence>
<dbReference type="AlphaFoldDB" id="U2M342"/>
<dbReference type="InterPro" id="IPR009303">
    <property type="entry name" value="DUF960"/>
</dbReference>
<accession>U2M342</accession>
<protein>
    <recommendedName>
        <fullName evidence="3">DUF960 domain-containing protein</fullName>
    </recommendedName>
</protein>
<organism evidence="1 2">
    <name type="scientific">Ruminococcus callidus ATCC 27760</name>
    <dbReference type="NCBI Taxonomy" id="411473"/>
    <lineage>
        <taxon>Bacteria</taxon>
        <taxon>Bacillati</taxon>
        <taxon>Bacillota</taxon>
        <taxon>Clostridia</taxon>
        <taxon>Eubacteriales</taxon>
        <taxon>Oscillospiraceae</taxon>
        <taxon>Ruminococcus</taxon>
    </lineage>
</organism>
<dbReference type="EMBL" id="AWVF01000179">
    <property type="protein sequence ID" value="ERJ96174.1"/>
    <property type="molecule type" value="Genomic_DNA"/>
</dbReference>
<dbReference type="Gene3D" id="3.10.450.150">
    <property type="entry name" value="enterococcus faecalis protein"/>
    <property type="match status" value="1"/>
</dbReference>
<dbReference type="STRING" id="411473.RUMCAL_01473"/>
<proteinExistence type="predicted"/>
<dbReference type="PATRIC" id="fig|411473.3.peg.1191"/>
<feature type="non-terminal residue" evidence="1">
    <location>
        <position position="1"/>
    </location>
</feature>
<dbReference type="RefSeq" id="WP_021682944.1">
    <property type="nucleotide sequence ID" value="NZ_KI260450.1"/>
</dbReference>
<dbReference type="eggNOG" id="COG0827">
    <property type="taxonomic scope" value="Bacteria"/>
</dbReference>
<evidence type="ECO:0008006" key="3">
    <source>
        <dbReference type="Google" id="ProtNLM"/>
    </source>
</evidence>
<keyword evidence="2" id="KW-1185">Reference proteome</keyword>
<dbReference type="Proteomes" id="UP000016662">
    <property type="component" value="Unassembled WGS sequence"/>
</dbReference>
<gene>
    <name evidence="1" type="ORF">RUMCAL_01473</name>
</gene>
<evidence type="ECO:0000313" key="2">
    <source>
        <dbReference type="Proteomes" id="UP000016662"/>
    </source>
</evidence>
<evidence type="ECO:0000313" key="1">
    <source>
        <dbReference type="EMBL" id="ERJ96174.1"/>
    </source>
</evidence>
<dbReference type="HOGENOM" id="CLU_2627931_0_0_9"/>
<dbReference type="OrthoDB" id="1756859at2"/>